<evidence type="ECO:0000256" key="5">
    <source>
        <dbReference type="ARBA" id="ARBA00023242"/>
    </source>
</evidence>
<evidence type="ECO:0000256" key="3">
    <source>
        <dbReference type="ARBA" id="ARBA00022517"/>
    </source>
</evidence>
<feature type="compositionally biased region" description="Basic residues" evidence="7">
    <location>
        <begin position="262"/>
        <end position="277"/>
    </location>
</feature>
<dbReference type="EMBL" id="ML119116">
    <property type="protein sequence ID" value="RPB14764.1"/>
    <property type="molecule type" value="Genomic_DNA"/>
</dbReference>
<evidence type="ECO:0000259" key="10">
    <source>
        <dbReference type="Pfam" id="PF21638"/>
    </source>
</evidence>
<dbReference type="AlphaFoldDB" id="A0A3N4KW31"/>
<dbReference type="Pfam" id="PF08158">
    <property type="entry name" value="SDA1_HEAT"/>
    <property type="match status" value="1"/>
</dbReference>
<dbReference type="OrthoDB" id="2196187at2759"/>
<dbReference type="GO" id="GO:0005730">
    <property type="term" value="C:nucleolus"/>
    <property type="evidence" value="ECO:0007669"/>
    <property type="project" value="UniProtKB-SubCell"/>
</dbReference>
<comment type="similarity">
    <text evidence="1 6">Belongs to the SDA1 family.</text>
</comment>
<feature type="compositionally biased region" description="Basic and acidic residues" evidence="7">
    <location>
        <begin position="666"/>
        <end position="688"/>
    </location>
</feature>
<dbReference type="FunCoup" id="A0A3N4KW31">
    <property type="interactions" value="1116"/>
</dbReference>
<name>A0A3N4KW31_9PEZI</name>
<dbReference type="InterPro" id="IPR027312">
    <property type="entry name" value="Sda1"/>
</dbReference>
<sequence length="748" mass="84587">MVKRKRAGLVKLNNLPMLQNLIRRDPPSYREEFILQYRHYESQRDIFMSQPDGSECATFIELIGFMSNVCSSFPDLTQNFPSDLAGLLIKGHNVLNPDLREKLVQSLVLLRNKDVIASTTLLQTLFPVLTTTHSKALRAQIYTTIVSDMRNANSKAKNHKLNKTVQTVLFGLVEAGKDDRMSTQGLWAVKLTRELWKRRVWDDARAVEIMKEASLSTNPKVMGGSVRFFLGVDQEMEEAEESDDDNVPDLAQVKHQAGINKKTNKKKRKKEKNKNKPHPLNFSALHLLHDPQGFAENLFSKHLSRSSAKLTIEQKLLVLQLVSRLIGLHKLSVLGIYSYLLKYLSPRQQDVTQFLACTAQASHDLVPPDVLEPIIKKIADEFVSEGVASEVATAGLNGIREICARAPLAMNATLLQDLSEYKGSKDKGVMMAARGLIGLYREIAPEMLKKKDRGKTASMGMKDRETLRFGVEKEGEIEGLELLEQWKEEQRALRRAEKALASDDEAEEEEEEEDNWDQWEVEEEDSDDDGTGWINVDSDKEIEISDSEDESEKKPRKKTKKADEEVTKEGEKKEVEEGEGEGNDSETPKDRPIEEKVNELEKKLSNLATTRILTPADFAKLAELRAQAGMDKLLGNDKKSKHASRTGITNEDAVDVLDIQGPAKRGKADKEARLAAAAEGREGREKFGSKKSKHNEKEHSTTNKEKARKKNFLMTVRKAKGKQKRSLVEKQRVLRAHVEKQKKQKRKH</sequence>
<dbReference type="PANTHER" id="PTHR12730:SF0">
    <property type="entry name" value="PROTEIN SDA1 HOMOLOG"/>
    <property type="match status" value="1"/>
</dbReference>
<dbReference type="GO" id="GO:0042273">
    <property type="term" value="P:ribosomal large subunit biogenesis"/>
    <property type="evidence" value="ECO:0007669"/>
    <property type="project" value="UniProtKB-UniRule"/>
</dbReference>
<feature type="domain" description="SDA1 middle" evidence="8">
    <location>
        <begin position="533"/>
        <end position="680"/>
    </location>
</feature>
<dbReference type="InParanoid" id="A0A3N4KW31"/>
<evidence type="ECO:0000313" key="11">
    <source>
        <dbReference type="EMBL" id="RPB14764.1"/>
    </source>
</evidence>
<organism evidence="11 12">
    <name type="scientific">Morchella conica CCBAS932</name>
    <dbReference type="NCBI Taxonomy" id="1392247"/>
    <lineage>
        <taxon>Eukaryota</taxon>
        <taxon>Fungi</taxon>
        <taxon>Dikarya</taxon>
        <taxon>Ascomycota</taxon>
        <taxon>Pezizomycotina</taxon>
        <taxon>Pezizomycetes</taxon>
        <taxon>Pezizales</taxon>
        <taxon>Morchellaceae</taxon>
        <taxon>Morchella</taxon>
    </lineage>
</organism>
<keyword evidence="4 6" id="KW-0653">Protein transport</keyword>
<keyword evidence="5 6" id="KW-0539">Nucleus</keyword>
<dbReference type="InterPro" id="IPR048292">
    <property type="entry name" value="SDA1_C"/>
</dbReference>
<keyword evidence="12" id="KW-1185">Reference proteome</keyword>
<dbReference type="Proteomes" id="UP000277580">
    <property type="component" value="Unassembled WGS sequence"/>
</dbReference>
<feature type="domain" description="SDA1 C-terminal" evidence="10">
    <location>
        <begin position="699"/>
        <end position="743"/>
    </location>
</feature>
<feature type="compositionally biased region" description="Acidic residues" evidence="7">
    <location>
        <begin position="502"/>
        <end position="530"/>
    </location>
</feature>
<dbReference type="STRING" id="1392247.A0A3N4KW31"/>
<dbReference type="SUPFAM" id="SSF48371">
    <property type="entry name" value="ARM repeat"/>
    <property type="match status" value="1"/>
</dbReference>
<dbReference type="InterPro" id="IPR012977">
    <property type="entry name" value="SDA1_N"/>
</dbReference>
<feature type="region of interest" description="Disordered" evidence="7">
    <location>
        <begin position="239"/>
        <end position="281"/>
    </location>
</feature>
<accession>A0A3N4KW31</accession>
<feature type="compositionally biased region" description="Basic and acidic residues" evidence="7">
    <location>
        <begin position="695"/>
        <end position="705"/>
    </location>
</feature>
<evidence type="ECO:0000256" key="4">
    <source>
        <dbReference type="ARBA" id="ARBA00022927"/>
    </source>
</evidence>
<feature type="compositionally biased region" description="Basic residues" evidence="7">
    <location>
        <begin position="706"/>
        <end position="725"/>
    </location>
</feature>
<dbReference type="PANTHER" id="PTHR12730">
    <property type="entry name" value="HSDA/SDA1-RELATED"/>
    <property type="match status" value="1"/>
</dbReference>
<proteinExistence type="inferred from homology"/>
<feature type="domain" description="SDA1 N-terminal" evidence="9">
    <location>
        <begin position="65"/>
        <end position="425"/>
    </location>
</feature>
<dbReference type="GO" id="GO:0015031">
    <property type="term" value="P:protein transport"/>
    <property type="evidence" value="ECO:0007669"/>
    <property type="project" value="UniProtKB-KW"/>
</dbReference>
<feature type="region of interest" description="Disordered" evidence="7">
    <location>
        <begin position="632"/>
        <end position="748"/>
    </location>
</feature>
<keyword evidence="3 6" id="KW-0690">Ribosome biogenesis</keyword>
<comment type="function">
    <text evidence="6">Required for 60S pre-ribosomal subunits export to the cytoplasm.</text>
</comment>
<feature type="region of interest" description="Disordered" evidence="7">
    <location>
        <begin position="497"/>
        <end position="597"/>
    </location>
</feature>
<feature type="compositionally biased region" description="Basic and acidic residues" evidence="7">
    <location>
        <begin position="726"/>
        <end position="741"/>
    </location>
</feature>
<evidence type="ECO:0000256" key="2">
    <source>
        <dbReference type="ARBA" id="ARBA00022448"/>
    </source>
</evidence>
<evidence type="ECO:0000259" key="8">
    <source>
        <dbReference type="Pfam" id="PF05285"/>
    </source>
</evidence>
<protein>
    <recommendedName>
        <fullName evidence="6">Protein SDA1</fullName>
    </recommendedName>
</protein>
<evidence type="ECO:0000256" key="6">
    <source>
        <dbReference type="RuleBase" id="RU365057"/>
    </source>
</evidence>
<keyword evidence="2 6" id="KW-0813">Transport</keyword>
<dbReference type="GO" id="GO:0000055">
    <property type="term" value="P:ribosomal large subunit export from nucleus"/>
    <property type="evidence" value="ECO:0007669"/>
    <property type="project" value="UniProtKB-UniRule"/>
</dbReference>
<evidence type="ECO:0000256" key="1">
    <source>
        <dbReference type="ARBA" id="ARBA00005783"/>
    </source>
</evidence>
<feature type="compositionally biased region" description="Basic and acidic residues" evidence="7">
    <location>
        <begin position="561"/>
        <end position="575"/>
    </location>
</feature>
<feature type="compositionally biased region" description="Basic and acidic residues" evidence="7">
    <location>
        <begin position="586"/>
        <end position="597"/>
    </location>
</feature>
<gene>
    <name evidence="11" type="ORF">P167DRAFT_557638</name>
</gene>
<reference evidence="11 12" key="1">
    <citation type="journal article" date="2018" name="Nat. Ecol. Evol.">
        <title>Pezizomycetes genomes reveal the molecular basis of ectomycorrhizal truffle lifestyle.</title>
        <authorList>
            <person name="Murat C."/>
            <person name="Payen T."/>
            <person name="Noel B."/>
            <person name="Kuo A."/>
            <person name="Morin E."/>
            <person name="Chen J."/>
            <person name="Kohler A."/>
            <person name="Krizsan K."/>
            <person name="Balestrini R."/>
            <person name="Da Silva C."/>
            <person name="Montanini B."/>
            <person name="Hainaut M."/>
            <person name="Levati E."/>
            <person name="Barry K.W."/>
            <person name="Belfiori B."/>
            <person name="Cichocki N."/>
            <person name="Clum A."/>
            <person name="Dockter R.B."/>
            <person name="Fauchery L."/>
            <person name="Guy J."/>
            <person name="Iotti M."/>
            <person name="Le Tacon F."/>
            <person name="Lindquist E.A."/>
            <person name="Lipzen A."/>
            <person name="Malagnac F."/>
            <person name="Mello A."/>
            <person name="Molinier V."/>
            <person name="Miyauchi S."/>
            <person name="Poulain J."/>
            <person name="Riccioni C."/>
            <person name="Rubini A."/>
            <person name="Sitrit Y."/>
            <person name="Splivallo R."/>
            <person name="Traeger S."/>
            <person name="Wang M."/>
            <person name="Zifcakova L."/>
            <person name="Wipf D."/>
            <person name="Zambonelli A."/>
            <person name="Paolocci F."/>
            <person name="Nowrousian M."/>
            <person name="Ottonello S."/>
            <person name="Baldrian P."/>
            <person name="Spatafora J.W."/>
            <person name="Henrissat B."/>
            <person name="Nagy L.G."/>
            <person name="Aury J.M."/>
            <person name="Wincker P."/>
            <person name="Grigoriev I.V."/>
            <person name="Bonfante P."/>
            <person name="Martin F.M."/>
        </authorList>
    </citation>
    <scope>NUCLEOTIDE SEQUENCE [LARGE SCALE GENOMIC DNA]</scope>
    <source>
        <strain evidence="11 12">CCBAS932</strain>
    </source>
</reference>
<dbReference type="Pfam" id="PF05285">
    <property type="entry name" value="SDA1_dom"/>
    <property type="match status" value="1"/>
</dbReference>
<dbReference type="InterPro" id="IPR007949">
    <property type="entry name" value="SDA1_MD"/>
</dbReference>
<comment type="subcellular location">
    <subcellularLocation>
        <location evidence="6">Nucleus</location>
        <location evidence="6">Nucleolus</location>
    </subcellularLocation>
</comment>
<evidence type="ECO:0000313" key="12">
    <source>
        <dbReference type="Proteomes" id="UP000277580"/>
    </source>
</evidence>
<evidence type="ECO:0000259" key="9">
    <source>
        <dbReference type="Pfam" id="PF08158"/>
    </source>
</evidence>
<dbReference type="Pfam" id="PF21638">
    <property type="entry name" value="SDA1_C"/>
    <property type="match status" value="1"/>
</dbReference>
<dbReference type="InterPro" id="IPR016024">
    <property type="entry name" value="ARM-type_fold"/>
</dbReference>
<evidence type="ECO:0000256" key="7">
    <source>
        <dbReference type="SAM" id="MobiDB-lite"/>
    </source>
</evidence>